<dbReference type="SUPFAM" id="SSF53098">
    <property type="entry name" value="Ribonuclease H-like"/>
    <property type="match status" value="1"/>
</dbReference>
<accession>A0A811Q4C9</accession>
<dbReference type="Pfam" id="PF04937">
    <property type="entry name" value="DUF659"/>
    <property type="match status" value="1"/>
</dbReference>
<gene>
    <name evidence="3" type="ORF">NCGR_LOCUS37551</name>
</gene>
<comment type="caution">
    <text evidence="3">The sequence shown here is derived from an EMBL/GenBank/DDBJ whole genome shotgun (WGS) entry which is preliminary data.</text>
</comment>
<dbReference type="EMBL" id="CAJGYO010000009">
    <property type="protein sequence ID" value="CAD6253935.1"/>
    <property type="molecule type" value="Genomic_DNA"/>
</dbReference>
<feature type="domain" description="DUF659" evidence="2">
    <location>
        <begin position="280"/>
        <end position="431"/>
    </location>
</feature>
<dbReference type="PANTHER" id="PTHR32166:SF74">
    <property type="entry name" value="OS05G0256350 PROTEIN"/>
    <property type="match status" value="1"/>
</dbReference>
<proteinExistence type="predicted"/>
<protein>
    <recommendedName>
        <fullName evidence="2">DUF659 domain-containing protein</fullName>
    </recommendedName>
</protein>
<keyword evidence="4" id="KW-1185">Reference proteome</keyword>
<dbReference type="PANTHER" id="PTHR32166">
    <property type="entry name" value="OSJNBA0013A04.12 PROTEIN"/>
    <property type="match status" value="1"/>
</dbReference>
<dbReference type="OrthoDB" id="674595at2759"/>
<feature type="compositionally biased region" description="Acidic residues" evidence="1">
    <location>
        <begin position="760"/>
        <end position="769"/>
    </location>
</feature>
<dbReference type="InterPro" id="IPR007021">
    <property type="entry name" value="DUF659"/>
</dbReference>
<feature type="region of interest" description="Disordered" evidence="1">
    <location>
        <begin position="748"/>
        <end position="810"/>
    </location>
</feature>
<reference evidence="3" key="1">
    <citation type="submission" date="2020-10" db="EMBL/GenBank/DDBJ databases">
        <authorList>
            <person name="Han B."/>
            <person name="Lu T."/>
            <person name="Zhao Q."/>
            <person name="Huang X."/>
            <person name="Zhao Y."/>
        </authorList>
    </citation>
    <scope>NUCLEOTIDE SEQUENCE</scope>
</reference>
<name>A0A811Q4C9_9POAL</name>
<evidence type="ECO:0000313" key="3">
    <source>
        <dbReference type="EMBL" id="CAD6253935.1"/>
    </source>
</evidence>
<dbReference type="InterPro" id="IPR012337">
    <property type="entry name" value="RNaseH-like_sf"/>
</dbReference>
<feature type="compositionally biased region" description="Basic and acidic residues" evidence="1">
    <location>
        <begin position="789"/>
        <end position="799"/>
    </location>
</feature>
<evidence type="ECO:0000256" key="1">
    <source>
        <dbReference type="SAM" id="MobiDB-lite"/>
    </source>
</evidence>
<evidence type="ECO:0000313" key="4">
    <source>
        <dbReference type="Proteomes" id="UP000604825"/>
    </source>
</evidence>
<dbReference type="Proteomes" id="UP000604825">
    <property type="component" value="Unassembled WGS sequence"/>
</dbReference>
<dbReference type="AlphaFoldDB" id="A0A811Q4C9"/>
<sequence length="810" mass="91469">MMCNVEVYMPPPDFEGGVPDSSVGPDPAATASSYTLEDIPSLIERAIAKLPLDLAAQAIDKKRKARSQDPGCKYGWWPDPSKDFVQCIFCRKVVPAGICRFKQHLAGGYGDAIKCPNPPAIVRKEMVVYLKKSSRTVLVEVPTEDEDEQDATGAEEPATVLVPSSGTKVKQAKKKITQAAITSFTVSAAAKPATQKQSRSVSSMLCKSPEEVVLERHKSKQSQPTLEQCTKKNKEAKVIVDDHVADFFYENRIPLNVINSRNWEVLLESIGQYGPGYCSPSYHDVRIPLLERAMNRTMELRKKNEEAWKEYGCTIMSDGWTDTSHRHLINFLANSPTGTFFLGSVDASSEIANAPMLADLLEKQIDKVGMEHVVQIVTDNGANFKAAVRLLMERIPHLFWTPCAAHCLDLLLEDIGKIKEFHTCINMAQKVTRFMYKHGRVLDLMRNKIGGDLVRPAITRFATSFLTLASLHKNKSGLRNLVVSDECHATSFYTIQEGRRVENIILSMPFWYKVELCLRASQPLLVALRIVDGDETPAAPEIMAAMDVAKAAIKDSLQRKPDLLKEVLKYYNNRWENQMEQHLYGAALYLNPSKFFALKEKDKRQAGRLRIMFNQVIWKMVSEDDEQNKISKQVHTKKRNRLEHQRLNKLVYVSYNRKMKNRFKKIRELGSKGKRCNPLLLDEFHWENEWVNENCEPEPVQEGGGDAMTWAIVDEAIGATQGLEGHNLPRAAATRAVVAAPVRRTYARNRKRPRNTVTQDIDEVDDEDQDQHVDSAIAMEEDEDYAPTETRDGPTRDGDGSFNFNVDLLN</sequence>
<evidence type="ECO:0000259" key="2">
    <source>
        <dbReference type="Pfam" id="PF04937"/>
    </source>
</evidence>
<organism evidence="3 4">
    <name type="scientific">Miscanthus lutarioriparius</name>
    <dbReference type="NCBI Taxonomy" id="422564"/>
    <lineage>
        <taxon>Eukaryota</taxon>
        <taxon>Viridiplantae</taxon>
        <taxon>Streptophyta</taxon>
        <taxon>Embryophyta</taxon>
        <taxon>Tracheophyta</taxon>
        <taxon>Spermatophyta</taxon>
        <taxon>Magnoliopsida</taxon>
        <taxon>Liliopsida</taxon>
        <taxon>Poales</taxon>
        <taxon>Poaceae</taxon>
        <taxon>PACMAD clade</taxon>
        <taxon>Panicoideae</taxon>
        <taxon>Andropogonodae</taxon>
        <taxon>Andropogoneae</taxon>
        <taxon>Saccharinae</taxon>
        <taxon>Miscanthus</taxon>
    </lineage>
</organism>